<gene>
    <name evidence="12" type="primary">dapA</name>
    <name evidence="16" type="ORF">F4561_000402</name>
</gene>
<dbReference type="RefSeq" id="WP_184574184.1">
    <property type="nucleotide sequence ID" value="NZ_JACHJT010000001.1"/>
</dbReference>
<protein>
    <recommendedName>
        <fullName evidence="4 12">4-hydroxy-tetrahydrodipicolinate synthase</fullName>
        <shortName evidence="12">HTPA synthase</shortName>
        <ecNumber evidence="4 12">4.3.3.7</ecNumber>
    </recommendedName>
</protein>
<comment type="similarity">
    <text evidence="3 12 13">Belongs to the DapA family.</text>
</comment>
<dbReference type="PIRSF" id="PIRSF001365">
    <property type="entry name" value="DHDPS"/>
    <property type="match status" value="1"/>
</dbReference>
<sequence>MRFRGDPQRITGSIAPVVTPFTDTGEVDLPSLRTLVRWQLDSGSHGISLGGSTGEPSAQTVSERAEAIRAAAAEIGDTVPFVPGTGSTKLDETLELTSAARDAGADAALIITPYYARPTQEALYTWYATVAREFPDLPLVIYNVPSRTCVDIAPETVARLNADFGNIVGIKETTKDFEHFSRVLRAAGPDLIVWSGIELLCLPLLSLGGAGFVSAVANLAPTAVARMYQAWQEGDLDRARELHYGLHPLVDLLFVESNPAPLKWVLQQRGLISSAHVRLPLTTPTENGLGRIRELLDQGEDLLSPVPQGSRR</sequence>
<evidence type="ECO:0000256" key="6">
    <source>
        <dbReference type="ARBA" id="ARBA00022605"/>
    </source>
</evidence>
<dbReference type="CDD" id="cd00950">
    <property type="entry name" value="DHDPS"/>
    <property type="match status" value="1"/>
</dbReference>
<keyword evidence="6 12" id="KW-0028">Amino-acid biosynthesis</keyword>
<comment type="caution">
    <text evidence="16">The sequence shown here is derived from an EMBL/GenBank/DDBJ whole genome shotgun (WGS) entry which is preliminary data.</text>
</comment>
<keyword evidence="8 12" id="KW-0457">Lysine biosynthesis</keyword>
<evidence type="ECO:0000256" key="15">
    <source>
        <dbReference type="PIRSR" id="PIRSR001365-2"/>
    </source>
</evidence>
<comment type="caution">
    <text evidence="12">Was originally thought to be a dihydrodipicolinate synthase (DHDPS), catalyzing the condensation of (S)-aspartate-beta-semialdehyde [(S)-ASA] and pyruvate to dihydrodipicolinate (DHDP). However, it was shown in E.coli that the product of the enzymatic reaction is not dihydrodipicolinate but in fact (4S)-4-hydroxy-2,3,4,5-tetrahydro-(2S)-dipicolinic acid (HTPA), and that the consecutive dehydration reaction leading to DHDP is not spontaneous but catalyzed by DapB.</text>
</comment>
<dbReference type="SUPFAM" id="SSF51569">
    <property type="entry name" value="Aldolase"/>
    <property type="match status" value="1"/>
</dbReference>
<dbReference type="HAMAP" id="MF_00418">
    <property type="entry name" value="DapA"/>
    <property type="match status" value="1"/>
</dbReference>
<dbReference type="EC" id="4.3.3.7" evidence="4 12"/>
<dbReference type="NCBIfam" id="TIGR00674">
    <property type="entry name" value="dapA"/>
    <property type="match status" value="1"/>
</dbReference>
<feature type="site" description="Part of a proton relay during catalysis" evidence="12">
    <location>
        <position position="52"/>
    </location>
</feature>
<evidence type="ECO:0000256" key="5">
    <source>
        <dbReference type="ARBA" id="ARBA00022490"/>
    </source>
</evidence>
<dbReference type="GO" id="GO:0009089">
    <property type="term" value="P:lysine biosynthetic process via diaminopimelate"/>
    <property type="evidence" value="ECO:0007669"/>
    <property type="project" value="UniProtKB-UniRule"/>
</dbReference>
<proteinExistence type="inferred from homology"/>
<keyword evidence="9 12" id="KW-0456">Lyase</keyword>
<evidence type="ECO:0000256" key="7">
    <source>
        <dbReference type="ARBA" id="ARBA00022915"/>
    </source>
</evidence>
<dbReference type="GO" id="GO:0019877">
    <property type="term" value="P:diaminopimelate biosynthetic process"/>
    <property type="evidence" value="ECO:0007669"/>
    <property type="project" value="UniProtKB-UniRule"/>
</dbReference>
<dbReference type="SMART" id="SM01130">
    <property type="entry name" value="DHDPS"/>
    <property type="match status" value="1"/>
</dbReference>
<comment type="function">
    <text evidence="1 12">Catalyzes the condensation of (S)-aspartate-beta-semialdehyde [(S)-ASA] and pyruvate to 4-hydroxy-tetrahydrodipicolinate (HTPA).</text>
</comment>
<comment type="subcellular location">
    <subcellularLocation>
        <location evidence="12">Cytoplasm</location>
    </subcellularLocation>
</comment>
<evidence type="ECO:0000256" key="3">
    <source>
        <dbReference type="ARBA" id="ARBA00007592"/>
    </source>
</evidence>
<dbReference type="GO" id="GO:0008840">
    <property type="term" value="F:4-hydroxy-tetrahydrodipicolinate synthase activity"/>
    <property type="evidence" value="ECO:0007669"/>
    <property type="project" value="UniProtKB-UniRule"/>
</dbReference>
<evidence type="ECO:0000256" key="1">
    <source>
        <dbReference type="ARBA" id="ARBA00003294"/>
    </source>
</evidence>
<dbReference type="UniPathway" id="UPA00034">
    <property type="reaction ID" value="UER00017"/>
</dbReference>
<dbReference type="Proteomes" id="UP000523007">
    <property type="component" value="Unassembled WGS sequence"/>
</dbReference>
<dbReference type="Gene3D" id="3.20.20.70">
    <property type="entry name" value="Aldolase class I"/>
    <property type="match status" value="1"/>
</dbReference>
<evidence type="ECO:0000313" key="16">
    <source>
        <dbReference type="EMBL" id="MBB4929582.1"/>
    </source>
</evidence>
<evidence type="ECO:0000256" key="10">
    <source>
        <dbReference type="ARBA" id="ARBA00023270"/>
    </source>
</evidence>
<evidence type="ECO:0000256" key="13">
    <source>
        <dbReference type="PIRNR" id="PIRNR001365"/>
    </source>
</evidence>
<evidence type="ECO:0000256" key="12">
    <source>
        <dbReference type="HAMAP-Rule" id="MF_00418"/>
    </source>
</evidence>
<dbReference type="InterPro" id="IPR002220">
    <property type="entry name" value="DapA-like"/>
</dbReference>
<keyword evidence="7 12" id="KW-0220">Diaminopimelate biosynthesis</keyword>
<evidence type="ECO:0000256" key="14">
    <source>
        <dbReference type="PIRSR" id="PIRSR001365-1"/>
    </source>
</evidence>
<dbReference type="InterPro" id="IPR005263">
    <property type="entry name" value="DapA"/>
</dbReference>
<accession>A0A7W7RCP8</accession>
<keyword evidence="17" id="KW-1185">Reference proteome</keyword>
<evidence type="ECO:0000256" key="9">
    <source>
        <dbReference type="ARBA" id="ARBA00023239"/>
    </source>
</evidence>
<feature type="active site" description="Schiff-base intermediate with substrate" evidence="12 14">
    <location>
        <position position="171"/>
    </location>
</feature>
<reference evidence="16 17" key="1">
    <citation type="submission" date="2020-08" db="EMBL/GenBank/DDBJ databases">
        <title>Sequencing the genomes of 1000 actinobacteria strains.</title>
        <authorList>
            <person name="Klenk H.-P."/>
        </authorList>
    </citation>
    <scope>NUCLEOTIDE SEQUENCE [LARGE SCALE GENOMIC DNA]</scope>
    <source>
        <strain evidence="16 17">DSM 102030</strain>
    </source>
</reference>
<feature type="active site" description="Proton donor/acceptor" evidence="12 14">
    <location>
        <position position="142"/>
    </location>
</feature>
<comment type="catalytic activity">
    <reaction evidence="11 12">
        <text>L-aspartate 4-semialdehyde + pyruvate = (2S,4S)-4-hydroxy-2,3,4,5-tetrahydrodipicolinate + H2O + H(+)</text>
        <dbReference type="Rhea" id="RHEA:34171"/>
        <dbReference type="ChEBI" id="CHEBI:15361"/>
        <dbReference type="ChEBI" id="CHEBI:15377"/>
        <dbReference type="ChEBI" id="CHEBI:15378"/>
        <dbReference type="ChEBI" id="CHEBI:67139"/>
        <dbReference type="ChEBI" id="CHEBI:537519"/>
        <dbReference type="EC" id="4.3.3.7"/>
    </reaction>
</comment>
<dbReference type="PANTHER" id="PTHR12128">
    <property type="entry name" value="DIHYDRODIPICOLINATE SYNTHASE"/>
    <property type="match status" value="1"/>
</dbReference>
<feature type="binding site" evidence="12 15">
    <location>
        <position position="213"/>
    </location>
    <ligand>
        <name>pyruvate</name>
        <dbReference type="ChEBI" id="CHEBI:15361"/>
    </ligand>
</feature>
<keyword evidence="10 12" id="KW-0704">Schiff base</keyword>
<keyword evidence="5 12" id="KW-0963">Cytoplasm</keyword>
<evidence type="ECO:0000313" key="17">
    <source>
        <dbReference type="Proteomes" id="UP000523007"/>
    </source>
</evidence>
<organism evidence="16 17">
    <name type="scientific">Lipingzhangella halophila</name>
    <dbReference type="NCBI Taxonomy" id="1783352"/>
    <lineage>
        <taxon>Bacteria</taxon>
        <taxon>Bacillati</taxon>
        <taxon>Actinomycetota</taxon>
        <taxon>Actinomycetes</taxon>
        <taxon>Streptosporangiales</taxon>
        <taxon>Nocardiopsidaceae</taxon>
        <taxon>Lipingzhangella</taxon>
    </lineage>
</organism>
<name>A0A7W7RCP8_9ACTN</name>
<comment type="subunit">
    <text evidence="12">Homotetramer; dimer of dimers.</text>
</comment>
<evidence type="ECO:0000256" key="8">
    <source>
        <dbReference type="ARBA" id="ARBA00023154"/>
    </source>
</evidence>
<evidence type="ECO:0000256" key="2">
    <source>
        <dbReference type="ARBA" id="ARBA00005120"/>
    </source>
</evidence>
<dbReference type="InterPro" id="IPR013785">
    <property type="entry name" value="Aldolase_TIM"/>
</dbReference>
<dbReference type="PROSITE" id="PS00666">
    <property type="entry name" value="DHDPS_2"/>
    <property type="match status" value="1"/>
</dbReference>
<dbReference type="InterPro" id="IPR020625">
    <property type="entry name" value="Schiff_base-form_aldolases_AS"/>
</dbReference>
<dbReference type="GO" id="GO:0005737">
    <property type="term" value="C:cytoplasm"/>
    <property type="evidence" value="ECO:0007669"/>
    <property type="project" value="UniProtKB-SubCell"/>
</dbReference>
<evidence type="ECO:0000256" key="4">
    <source>
        <dbReference type="ARBA" id="ARBA00012086"/>
    </source>
</evidence>
<dbReference type="Pfam" id="PF00701">
    <property type="entry name" value="DHDPS"/>
    <property type="match status" value="1"/>
</dbReference>
<comment type="pathway">
    <text evidence="2 12">Amino-acid biosynthesis; L-lysine biosynthesis via DAP pathway; (S)-tetrahydrodipicolinate from L-aspartate: step 3/4.</text>
</comment>
<dbReference type="PANTHER" id="PTHR12128:SF66">
    <property type="entry name" value="4-HYDROXY-2-OXOGLUTARATE ALDOLASE, MITOCHONDRIAL"/>
    <property type="match status" value="1"/>
</dbReference>
<feature type="binding site" evidence="12 15">
    <location>
        <position position="53"/>
    </location>
    <ligand>
        <name>pyruvate</name>
        <dbReference type="ChEBI" id="CHEBI:15361"/>
    </ligand>
</feature>
<dbReference type="AlphaFoldDB" id="A0A7W7RCP8"/>
<evidence type="ECO:0000256" key="11">
    <source>
        <dbReference type="ARBA" id="ARBA00047836"/>
    </source>
</evidence>
<feature type="site" description="Part of a proton relay during catalysis" evidence="12">
    <location>
        <position position="115"/>
    </location>
</feature>
<dbReference type="PRINTS" id="PR00146">
    <property type="entry name" value="DHPICSNTHASE"/>
</dbReference>
<dbReference type="EMBL" id="JACHJT010000001">
    <property type="protein sequence ID" value="MBB4929582.1"/>
    <property type="molecule type" value="Genomic_DNA"/>
</dbReference>